<geneLocation type="plasmid" evidence="1 2">
    <name>pP880101</name>
</geneLocation>
<keyword evidence="2" id="KW-1185">Reference proteome</keyword>
<protein>
    <submittedName>
        <fullName evidence="1">Uncharacterized protein</fullName>
    </submittedName>
</protein>
<organism evidence="1 2">
    <name type="scientific">Rippkaea orientalis (strain PCC 8801 / RF-1)</name>
    <name type="common">Cyanothece sp. (strain PCC 8801)</name>
    <dbReference type="NCBI Taxonomy" id="41431"/>
    <lineage>
        <taxon>Bacteria</taxon>
        <taxon>Bacillati</taxon>
        <taxon>Cyanobacteriota</taxon>
        <taxon>Cyanophyceae</taxon>
        <taxon>Oscillatoriophycideae</taxon>
        <taxon>Chroococcales</taxon>
        <taxon>Aphanothecaceae</taxon>
        <taxon>Rippkaea</taxon>
        <taxon>Rippkaea orientalis</taxon>
    </lineage>
</organism>
<dbReference type="EMBL" id="CP001288">
    <property type="protein sequence ID" value="ACK68408.1"/>
    <property type="molecule type" value="Genomic_DNA"/>
</dbReference>
<reference evidence="2" key="1">
    <citation type="journal article" date="2011" name="MBio">
        <title>Novel metabolic attributes of the genus Cyanothece, comprising a group of unicellular nitrogen-fixing Cyanobacteria.</title>
        <authorList>
            <person name="Bandyopadhyay A."/>
            <person name="Elvitigala T."/>
            <person name="Welsh E."/>
            <person name="Stockel J."/>
            <person name="Liberton M."/>
            <person name="Min H."/>
            <person name="Sherman L.A."/>
            <person name="Pakrasi H.B."/>
        </authorList>
    </citation>
    <scope>NUCLEOTIDE SEQUENCE [LARGE SCALE GENOMIC DNA]</scope>
    <source>
        <strain evidence="2">PCC 8801</strain>
        <plasmid evidence="2">pP880101</plasmid>
    </source>
</reference>
<sequence>MPRKKVYVREYTVRAHEREISTRVFKLVCSFCHDSCERETYATTCPKYGEQCKGVKKKCKRFAKEQK</sequence>
<keyword evidence="1" id="KW-0614">Plasmid</keyword>
<proteinExistence type="predicted"/>
<dbReference type="HOGENOM" id="CLU_195270_0_0_3"/>
<accession>B7K6I6</accession>
<dbReference type="Proteomes" id="UP000008204">
    <property type="component" value="Plasmid pP880101"/>
</dbReference>
<dbReference type="KEGG" id="cyp:PCC8801_4495"/>
<name>B7K6I6_RIPO1</name>
<evidence type="ECO:0000313" key="1">
    <source>
        <dbReference type="EMBL" id="ACK68408.1"/>
    </source>
</evidence>
<evidence type="ECO:0000313" key="2">
    <source>
        <dbReference type="Proteomes" id="UP000008204"/>
    </source>
</evidence>
<gene>
    <name evidence="1" type="ordered locus">PCC8801_4495</name>
</gene>
<dbReference type="AlphaFoldDB" id="B7K6I6"/>